<name>A0AA36HDX2_CYLNA</name>
<comment type="catalytic activity">
    <reaction evidence="5">
        <text>a very long-chain fatty acid + ATP + CoA = a very long-chain fatty acyl-CoA + AMP + diphosphate</text>
        <dbReference type="Rhea" id="RHEA:54536"/>
        <dbReference type="ChEBI" id="CHEBI:30616"/>
        <dbReference type="ChEBI" id="CHEBI:33019"/>
        <dbReference type="ChEBI" id="CHEBI:57287"/>
        <dbReference type="ChEBI" id="CHEBI:58950"/>
        <dbReference type="ChEBI" id="CHEBI:138261"/>
        <dbReference type="ChEBI" id="CHEBI:456215"/>
    </reaction>
    <physiologicalReaction direction="left-to-right" evidence="5">
        <dbReference type="Rhea" id="RHEA:54537"/>
    </physiologicalReaction>
</comment>
<dbReference type="GO" id="GO:0005886">
    <property type="term" value="C:plasma membrane"/>
    <property type="evidence" value="ECO:0007669"/>
    <property type="project" value="TreeGrafter"/>
</dbReference>
<dbReference type="InterPro" id="IPR000873">
    <property type="entry name" value="AMP-dep_synth/lig_dom"/>
</dbReference>
<evidence type="ECO:0000256" key="2">
    <source>
        <dbReference type="ARBA" id="ARBA00022598"/>
    </source>
</evidence>
<dbReference type="EMBL" id="CATQJL010000326">
    <property type="protein sequence ID" value="CAJ0608803.1"/>
    <property type="molecule type" value="Genomic_DNA"/>
</dbReference>
<evidence type="ECO:0000259" key="10">
    <source>
        <dbReference type="Pfam" id="PF13193"/>
    </source>
</evidence>
<comment type="caution">
    <text evidence="11">The sequence shown here is derived from an EMBL/GenBank/DDBJ whole genome shotgun (WGS) entry which is preliminary data.</text>
</comment>
<keyword evidence="4" id="KW-0067">ATP-binding</keyword>
<evidence type="ECO:0000256" key="3">
    <source>
        <dbReference type="ARBA" id="ARBA00022741"/>
    </source>
</evidence>
<dbReference type="PANTHER" id="PTHR43107:SF15">
    <property type="entry name" value="FATTY ACID TRANSPORT PROTEIN 3, ISOFORM A"/>
    <property type="match status" value="1"/>
</dbReference>
<dbReference type="Proteomes" id="UP001176961">
    <property type="component" value="Unassembled WGS sequence"/>
</dbReference>
<reference evidence="11" key="1">
    <citation type="submission" date="2023-07" db="EMBL/GenBank/DDBJ databases">
        <authorList>
            <consortium name="CYATHOMIX"/>
        </authorList>
    </citation>
    <scope>NUCLEOTIDE SEQUENCE</scope>
    <source>
        <strain evidence="11">N/A</strain>
    </source>
</reference>
<dbReference type="GO" id="GO:0005789">
    <property type="term" value="C:endoplasmic reticulum membrane"/>
    <property type="evidence" value="ECO:0007669"/>
    <property type="project" value="TreeGrafter"/>
</dbReference>
<comment type="similarity">
    <text evidence="1">Belongs to the ATP-dependent AMP-binding enzyme family.</text>
</comment>
<keyword evidence="2" id="KW-0436">Ligase</keyword>
<evidence type="ECO:0000256" key="5">
    <source>
        <dbReference type="ARBA" id="ARBA00036527"/>
    </source>
</evidence>
<evidence type="ECO:0000256" key="8">
    <source>
        <dbReference type="SAM" id="Phobius"/>
    </source>
</evidence>
<evidence type="ECO:0000313" key="11">
    <source>
        <dbReference type="EMBL" id="CAJ0608803.1"/>
    </source>
</evidence>
<comment type="catalytic activity">
    <reaction evidence="7">
        <text>tetracosanoate + ATP + CoA = tetracosanoyl-CoA + AMP + diphosphate</text>
        <dbReference type="Rhea" id="RHEA:33639"/>
        <dbReference type="ChEBI" id="CHEBI:30616"/>
        <dbReference type="ChEBI" id="CHEBI:31014"/>
        <dbReference type="ChEBI" id="CHEBI:33019"/>
        <dbReference type="ChEBI" id="CHEBI:57287"/>
        <dbReference type="ChEBI" id="CHEBI:65052"/>
        <dbReference type="ChEBI" id="CHEBI:456215"/>
    </reaction>
    <physiologicalReaction direction="left-to-right" evidence="7">
        <dbReference type="Rhea" id="RHEA:33640"/>
    </physiologicalReaction>
</comment>
<dbReference type="Gene3D" id="3.40.50.12780">
    <property type="entry name" value="N-terminal domain of ligase-like"/>
    <property type="match status" value="1"/>
</dbReference>
<feature type="domain" description="AMP-binding enzyme C-terminal" evidence="10">
    <location>
        <begin position="560"/>
        <end position="641"/>
    </location>
</feature>
<dbReference type="Pfam" id="PF13193">
    <property type="entry name" value="AMP-binding_C"/>
    <property type="match status" value="1"/>
</dbReference>
<proteinExistence type="inferred from homology"/>
<organism evidence="11 12">
    <name type="scientific">Cylicocyclus nassatus</name>
    <name type="common">Nematode worm</name>
    <dbReference type="NCBI Taxonomy" id="53992"/>
    <lineage>
        <taxon>Eukaryota</taxon>
        <taxon>Metazoa</taxon>
        <taxon>Ecdysozoa</taxon>
        <taxon>Nematoda</taxon>
        <taxon>Chromadorea</taxon>
        <taxon>Rhabditida</taxon>
        <taxon>Rhabditina</taxon>
        <taxon>Rhabditomorpha</taxon>
        <taxon>Strongyloidea</taxon>
        <taxon>Strongylidae</taxon>
        <taxon>Cylicocyclus</taxon>
    </lineage>
</organism>
<keyword evidence="8" id="KW-1133">Transmembrane helix</keyword>
<gene>
    <name evidence="11" type="ORF">CYNAS_LOCUS20786</name>
</gene>
<dbReference type="InterPro" id="IPR045851">
    <property type="entry name" value="AMP-bd_C_sf"/>
</dbReference>
<evidence type="ECO:0000256" key="4">
    <source>
        <dbReference type="ARBA" id="ARBA00022840"/>
    </source>
</evidence>
<dbReference type="Pfam" id="PF00501">
    <property type="entry name" value="AMP-binding"/>
    <property type="match status" value="1"/>
</dbReference>
<feature type="domain" description="AMP-dependent synthetase/ligase" evidence="9">
    <location>
        <begin position="119"/>
        <end position="470"/>
    </location>
</feature>
<keyword evidence="8" id="KW-0472">Membrane</keyword>
<dbReference type="SUPFAM" id="SSF56801">
    <property type="entry name" value="Acetyl-CoA synthetase-like"/>
    <property type="match status" value="1"/>
</dbReference>
<dbReference type="GO" id="GO:0044539">
    <property type="term" value="P:long-chain fatty acid import into cell"/>
    <property type="evidence" value="ECO:0007669"/>
    <property type="project" value="TreeGrafter"/>
</dbReference>
<dbReference type="InterPro" id="IPR042099">
    <property type="entry name" value="ANL_N_sf"/>
</dbReference>
<dbReference type="GO" id="GO:0005524">
    <property type="term" value="F:ATP binding"/>
    <property type="evidence" value="ECO:0007669"/>
    <property type="project" value="UniProtKB-KW"/>
</dbReference>
<dbReference type="GO" id="GO:0005324">
    <property type="term" value="F:long-chain fatty acid transmembrane transporter activity"/>
    <property type="evidence" value="ECO:0007669"/>
    <property type="project" value="TreeGrafter"/>
</dbReference>
<keyword evidence="3" id="KW-0547">Nucleotide-binding</keyword>
<evidence type="ECO:0000313" key="12">
    <source>
        <dbReference type="Proteomes" id="UP001176961"/>
    </source>
</evidence>
<dbReference type="GO" id="GO:0004467">
    <property type="term" value="F:long-chain fatty acid-CoA ligase activity"/>
    <property type="evidence" value="ECO:0007669"/>
    <property type="project" value="TreeGrafter"/>
</dbReference>
<keyword evidence="12" id="KW-1185">Reference proteome</keyword>
<dbReference type="PANTHER" id="PTHR43107">
    <property type="entry name" value="LONG-CHAIN FATTY ACID TRANSPORT PROTEIN"/>
    <property type="match status" value="1"/>
</dbReference>
<keyword evidence="8" id="KW-0812">Transmembrane</keyword>
<dbReference type="AlphaFoldDB" id="A0AA36HDX2"/>
<feature type="transmembrane region" description="Helical" evidence="8">
    <location>
        <begin position="49"/>
        <end position="72"/>
    </location>
</feature>
<dbReference type="PROSITE" id="PS00455">
    <property type="entry name" value="AMP_BINDING"/>
    <property type="match status" value="1"/>
</dbReference>
<evidence type="ECO:0000256" key="1">
    <source>
        <dbReference type="ARBA" id="ARBA00006432"/>
    </source>
</evidence>
<dbReference type="InterPro" id="IPR020845">
    <property type="entry name" value="AMP-binding_CS"/>
</dbReference>
<evidence type="ECO:0000256" key="6">
    <source>
        <dbReference type="ARBA" id="ARBA00041297"/>
    </source>
</evidence>
<protein>
    <recommendedName>
        <fullName evidence="6">Long-chain-fatty-acid--CoA ligase</fullName>
    </recommendedName>
</protein>
<evidence type="ECO:0000259" key="9">
    <source>
        <dbReference type="Pfam" id="PF00501"/>
    </source>
</evidence>
<sequence>MRWGISQINCIGIRSFFAYLRIAICTQYMDFRLKTCNVLRAESRGMAPWLLIVAAVLVIMTVTSLVIIFVILPRKSGYFKRLSETTNRDIRGLMILIKMRLRCSRAFWKNRGIQSLFLDTVRRNSEKEAIYDMTLGKSFTFKELDELACQYGHMLQNNSSVQAGDVVAICMENGTHFVAAWLGCAKIGAISAWINTNLQGESLTHSLKISKASVIVCSAPYQQKIVETVENEGMQTRTLIFSGGTALKPYVKCTDDLLRTQQTSQPIATREMTFQDPLCYIFTSGTTGMPKPAIIKHFRFFYIATSGEVAFGVRPKTDRIYICLPLYHTSAGVLGVGQTVIHGATCVIRDKFSARNFWKDCVINKCTVSQYIGELLRYLLLTEKSPYEENHCVRLLIGNGLRPAIWKQFQERFKVERIAEFYGSTEGTSNLINIDGKEGSCGFMTIMSIAAPIYPIRLFKVDEATGELIRDDRGYCIPIRPGESGLLACTIRKNNPLYHFEGYVDEAETQKKVIEEPLPGSDPVFLSGDILYWDRLGYFYFKDRVGDTFRWKGENVSTTQVEAVLQGLAGIQDCTVYGVEVPGTDDCEGKAGMVAITPSPGVVTKILLTVLYKRFTSSLPPYAVPCFVRITDDIDKTETFKMKKAALQSLGFNPTSGSTVYFLDHPNETFTEVTKAAIADLQKKRVTI</sequence>
<accession>A0AA36HDX2</accession>
<evidence type="ECO:0000256" key="7">
    <source>
        <dbReference type="ARBA" id="ARBA00048666"/>
    </source>
</evidence>
<dbReference type="InterPro" id="IPR025110">
    <property type="entry name" value="AMP-bd_C"/>
</dbReference>
<dbReference type="Gene3D" id="3.30.300.30">
    <property type="match status" value="1"/>
</dbReference>